<dbReference type="Proteomes" id="UP001177021">
    <property type="component" value="Unassembled WGS sequence"/>
</dbReference>
<comment type="caution">
    <text evidence="1">The sequence shown here is derived from an EMBL/GenBank/DDBJ whole genome shotgun (WGS) entry which is preliminary data.</text>
</comment>
<keyword evidence="2" id="KW-1185">Reference proteome</keyword>
<gene>
    <name evidence="1" type="ORF">MILVUS5_LOCUS18467</name>
</gene>
<organism evidence="1 2">
    <name type="scientific">Trifolium pratense</name>
    <name type="common">Red clover</name>
    <dbReference type="NCBI Taxonomy" id="57577"/>
    <lineage>
        <taxon>Eukaryota</taxon>
        <taxon>Viridiplantae</taxon>
        <taxon>Streptophyta</taxon>
        <taxon>Embryophyta</taxon>
        <taxon>Tracheophyta</taxon>
        <taxon>Spermatophyta</taxon>
        <taxon>Magnoliopsida</taxon>
        <taxon>eudicotyledons</taxon>
        <taxon>Gunneridae</taxon>
        <taxon>Pentapetalae</taxon>
        <taxon>rosids</taxon>
        <taxon>fabids</taxon>
        <taxon>Fabales</taxon>
        <taxon>Fabaceae</taxon>
        <taxon>Papilionoideae</taxon>
        <taxon>50 kb inversion clade</taxon>
        <taxon>NPAAA clade</taxon>
        <taxon>Hologalegina</taxon>
        <taxon>IRL clade</taxon>
        <taxon>Trifolieae</taxon>
        <taxon>Trifolium</taxon>
    </lineage>
</organism>
<dbReference type="EMBL" id="CASHSV030000109">
    <property type="protein sequence ID" value="CAJ2650701.1"/>
    <property type="molecule type" value="Genomic_DNA"/>
</dbReference>
<proteinExistence type="predicted"/>
<accession>A0ACB0K368</accession>
<reference evidence="1" key="1">
    <citation type="submission" date="2023-10" db="EMBL/GenBank/DDBJ databases">
        <authorList>
            <person name="Rodriguez Cubillos JULIANA M."/>
            <person name="De Vega J."/>
        </authorList>
    </citation>
    <scope>NUCLEOTIDE SEQUENCE</scope>
</reference>
<name>A0ACB0K368_TRIPR</name>
<sequence length="957" mass="109651">MYLVLTLFCDLIYYLFFYISHASIQCCFHLTDWLQFGIVYLRFKNLDRLLNNFRICHILSEIFHTTGFGVDYRQFGSAGMEQFRHIGEVLGSLKALMVLRDEIQINQRQCCLIHDIFSLAFDTISDEIRQNLKLDERATKWKPLEFPLRELCRVFKEGELYIKHCLDSKDWWGKSLTLSQNRDCVEFHIHNLLCYFPAVIEAIESAGEMSGLDQDENSKKKVMLARKYDVEWNDPKLFQWRFGKQYLVPKEICNQMENAWREDRWRLIESLKEKKGSPKLSCSKNEQQFADMLLKKLLNGSEKTNNSNNNKILWPISILLGSKDYQVRRRLGRGKEYKEIQWLGQSFALRNFVGEREAYENEIFNLLSLSHPNILQCLCGFYDEGKKEFSLVMELMNKDLWTYMKENCGPRRQILFSIPVVVDLMLQMARGIEYLHTKKIYHGNLNPCNILLRARNSQEGYFQAKVVGFGLSSVTNGDNRTSPTNNPILEEIDPSVWYAPEVLTELEQTKNASTSCKYSEKADAYSFGMICFELLTGKVPFEDNHLQGDRTSQNIIAGERPLFPYHSPKYLVSLIKKCWQTDPSQRPTFSSICRILRYTKKFLSMNSEYVMINPEFNQLELQNPPVDCCDLEGMFFKSFLMEKTSNTVSQIPYEMFAYKVVEKGKINNQNQSNTPTKDKCCECDPTKDEAIVFGEGNEHSTVCTDANASIMEDLTAYPKSIFVDTQSSSSDSPPRKSVTIKTPLEMKAKKDQGTRKLKTTRSLPSLSGRISRTNKVNLSSMASSPLSPGKRRPTKSSSESERKGNQSPLVTTSSTVRRKIYEGGNVSDSKPSLKLKTRDQSPFNSLKTKKVQLPLNPSSSPISIRRVQSANNAASVRMQKGFISTPPMSPSRTFISKKSGHVSDMDSAKIRGRLSAYGLSPLSPYVRNNKTKRESMSPFTMSPLSPYVRETCGHVSD</sequence>
<evidence type="ECO:0000313" key="1">
    <source>
        <dbReference type="EMBL" id="CAJ2650701.1"/>
    </source>
</evidence>
<evidence type="ECO:0000313" key="2">
    <source>
        <dbReference type="Proteomes" id="UP001177021"/>
    </source>
</evidence>
<protein>
    <submittedName>
        <fullName evidence="1">Uncharacterized protein</fullName>
    </submittedName>
</protein>